<dbReference type="CDD" id="cd04301">
    <property type="entry name" value="NAT_SF"/>
    <property type="match status" value="1"/>
</dbReference>
<accession>A0A168PH69</accession>
<dbReference type="GO" id="GO:0016747">
    <property type="term" value="F:acyltransferase activity, transferring groups other than amino-acyl groups"/>
    <property type="evidence" value="ECO:0007669"/>
    <property type="project" value="InterPro"/>
</dbReference>
<dbReference type="EMBL" id="KU926705">
    <property type="protein sequence ID" value="ANC57885.1"/>
    <property type="molecule type" value="Genomic_DNA"/>
</dbReference>
<reference evidence="2" key="1">
    <citation type="submission" date="2016-03" db="EMBL/GenBank/DDBJ databases">
        <title>Partial sequence of psychrophilic Colwellia sp.</title>
        <authorList>
            <person name="Pankowski J.A."/>
            <person name="Leong J.S."/>
            <person name="Nano F.E."/>
        </authorList>
    </citation>
    <scope>NUCLEOTIDE SEQUENCE</scope>
    <source>
        <strain evidence="2">C1</strain>
    </source>
</reference>
<evidence type="ECO:0000259" key="1">
    <source>
        <dbReference type="PROSITE" id="PS51186"/>
    </source>
</evidence>
<feature type="domain" description="N-acetyltransferase" evidence="1">
    <location>
        <begin position="1"/>
        <end position="155"/>
    </location>
</feature>
<dbReference type="PROSITE" id="PS51186">
    <property type="entry name" value="GNAT"/>
    <property type="match status" value="1"/>
</dbReference>
<protein>
    <submittedName>
        <fullName evidence="2">Acetyltransferase</fullName>
    </submittedName>
</protein>
<dbReference type="AlphaFoldDB" id="A0A168PH69"/>
<dbReference type="InterPro" id="IPR016181">
    <property type="entry name" value="Acyl_CoA_acyltransferase"/>
</dbReference>
<organism evidence="2">
    <name type="scientific">Colwellia sp. C1</name>
    <dbReference type="NCBI Taxonomy" id="1737566"/>
    <lineage>
        <taxon>Bacteria</taxon>
        <taxon>Pseudomonadati</taxon>
        <taxon>Pseudomonadota</taxon>
        <taxon>Gammaproteobacteria</taxon>
        <taxon>Alteromonadales</taxon>
        <taxon>Colwelliaceae</taxon>
        <taxon>Colwellia</taxon>
    </lineage>
</organism>
<dbReference type="Pfam" id="PF00583">
    <property type="entry name" value="Acetyltransf_1"/>
    <property type="match status" value="1"/>
</dbReference>
<sequence length="156" mass="17244">MIIRQANKSDIKSISKVYSVCFTEETNHEIWINSCMNSFPKSVYYVCADGNSIQGYILWSVKNGFRANTIVELDQIGVHPEQAGQGVGRKLITESFKLFKAHISGLGHDIGSVIVTTSEGNYAEQLYTSTLGVTRNGVISEYGSGNELILFNKIKN</sequence>
<name>A0A168PH69_9GAMM</name>
<dbReference type="SUPFAM" id="SSF55729">
    <property type="entry name" value="Acyl-CoA N-acyltransferases (Nat)"/>
    <property type="match status" value="1"/>
</dbReference>
<dbReference type="InterPro" id="IPR000182">
    <property type="entry name" value="GNAT_dom"/>
</dbReference>
<evidence type="ECO:0000313" key="2">
    <source>
        <dbReference type="EMBL" id="ANC57885.1"/>
    </source>
</evidence>
<proteinExistence type="predicted"/>
<dbReference type="Gene3D" id="3.40.630.30">
    <property type="match status" value="1"/>
</dbReference>
<keyword evidence="2" id="KW-0808">Transferase</keyword>